<evidence type="ECO:0000313" key="7">
    <source>
        <dbReference type="EMBL" id="KAJ5340865.1"/>
    </source>
</evidence>
<protein>
    <recommendedName>
        <fullName evidence="6">Zn(2)-C6 fungal-type domain-containing protein</fullName>
    </recommendedName>
</protein>
<gene>
    <name evidence="7" type="ORF">N7541_009989</name>
</gene>
<evidence type="ECO:0000259" key="6">
    <source>
        <dbReference type="PROSITE" id="PS50048"/>
    </source>
</evidence>
<dbReference type="GO" id="GO:0045944">
    <property type="term" value="P:positive regulation of transcription by RNA polymerase II"/>
    <property type="evidence" value="ECO:0007669"/>
    <property type="project" value="TreeGrafter"/>
</dbReference>
<evidence type="ECO:0000313" key="8">
    <source>
        <dbReference type="Proteomes" id="UP001148299"/>
    </source>
</evidence>
<dbReference type="GO" id="GO:0005634">
    <property type="term" value="C:nucleus"/>
    <property type="evidence" value="ECO:0007669"/>
    <property type="project" value="TreeGrafter"/>
</dbReference>
<feature type="region of interest" description="Disordered" evidence="5">
    <location>
        <begin position="97"/>
        <end position="134"/>
    </location>
</feature>
<evidence type="ECO:0000256" key="2">
    <source>
        <dbReference type="ARBA" id="ARBA00023125"/>
    </source>
</evidence>
<reference evidence="7" key="2">
    <citation type="journal article" date="2023" name="IMA Fungus">
        <title>Comparative genomic study of the Penicillium genus elucidates a diverse pangenome and 15 lateral gene transfer events.</title>
        <authorList>
            <person name="Petersen C."/>
            <person name="Sorensen T."/>
            <person name="Nielsen M.R."/>
            <person name="Sondergaard T.E."/>
            <person name="Sorensen J.L."/>
            <person name="Fitzpatrick D.A."/>
            <person name="Frisvad J.C."/>
            <person name="Nielsen K.L."/>
        </authorList>
    </citation>
    <scope>NUCLEOTIDE SEQUENCE</scope>
    <source>
        <strain evidence="7">IBT 35675</strain>
    </source>
</reference>
<evidence type="ECO:0000256" key="1">
    <source>
        <dbReference type="ARBA" id="ARBA00023015"/>
    </source>
</evidence>
<dbReference type="AlphaFoldDB" id="A0A9W9UIN5"/>
<dbReference type="InterPro" id="IPR036864">
    <property type="entry name" value="Zn2-C6_fun-type_DNA-bd_sf"/>
</dbReference>
<organism evidence="7 8">
    <name type="scientific">Penicillium brevicompactum</name>
    <dbReference type="NCBI Taxonomy" id="5074"/>
    <lineage>
        <taxon>Eukaryota</taxon>
        <taxon>Fungi</taxon>
        <taxon>Dikarya</taxon>
        <taxon>Ascomycota</taxon>
        <taxon>Pezizomycotina</taxon>
        <taxon>Eurotiomycetes</taxon>
        <taxon>Eurotiomycetidae</taxon>
        <taxon>Eurotiales</taxon>
        <taxon>Aspergillaceae</taxon>
        <taxon>Penicillium</taxon>
    </lineage>
</organism>
<feature type="domain" description="Zn(2)-C6 fungal-type" evidence="6">
    <location>
        <begin position="16"/>
        <end position="65"/>
    </location>
</feature>
<accession>A0A9W9UIN5</accession>
<dbReference type="GO" id="GO:0000976">
    <property type="term" value="F:transcription cis-regulatory region binding"/>
    <property type="evidence" value="ECO:0007669"/>
    <property type="project" value="TreeGrafter"/>
</dbReference>
<dbReference type="GO" id="GO:0000981">
    <property type="term" value="F:DNA-binding transcription factor activity, RNA polymerase II-specific"/>
    <property type="evidence" value="ECO:0007669"/>
    <property type="project" value="InterPro"/>
</dbReference>
<feature type="compositionally biased region" description="Basic and acidic residues" evidence="5">
    <location>
        <begin position="100"/>
        <end position="109"/>
    </location>
</feature>
<keyword evidence="8" id="KW-1185">Reference proteome</keyword>
<keyword evidence="4" id="KW-0539">Nucleus</keyword>
<dbReference type="EMBL" id="JAPZBR010000008">
    <property type="protein sequence ID" value="KAJ5340865.1"/>
    <property type="molecule type" value="Genomic_DNA"/>
</dbReference>
<keyword evidence="2" id="KW-0238">DNA-binding</keyword>
<keyword evidence="1" id="KW-0805">Transcription regulation</keyword>
<keyword evidence="3" id="KW-0804">Transcription</keyword>
<name>A0A9W9UIN5_PENBR</name>
<dbReference type="CDD" id="cd00067">
    <property type="entry name" value="GAL4"/>
    <property type="match status" value="1"/>
</dbReference>
<dbReference type="PROSITE" id="PS50048">
    <property type="entry name" value="ZN2_CY6_FUNGAL_2"/>
    <property type="match status" value="1"/>
</dbReference>
<dbReference type="PANTHER" id="PTHR37534">
    <property type="entry name" value="TRANSCRIPTIONAL ACTIVATOR PROTEIN UGA3"/>
    <property type="match status" value="1"/>
</dbReference>
<sequence>MPRKPTPAAKQRVRTGCLTCRKRRRKCMCHVWSFFLYSTTDVVVAGDEQKPRCANCEVKGFTCKYGSDLAFVPPRSGVVPGAGQGYSTITFVDDSPAVTTDKKEHKLDGPRSNAELSLDGLQSSTESHEDSLEPPRAFEFQSILSSAVPSVDFSEPPIPFIDDRRTPNPPYMNTLSYFGNPISVLSDQTAERRVQLANSNRETDLLRHFRYHVGPWIDTGDPELPFGLQVLLLSRTNRALQSAIFAVSAGQRMLMSFPNSMDHDSSQIYRKEAEGSLALECDLARHAGQALVMLQDVLPSGPRLWRSLLVPTLEQACGFASQAGQGEDVGEALLWLYFRLGCIILSKPPLTPFRSLMQPDGTFIHHTHPQLEPQTVHRAYKHILCLLGHCLALIHGDTDVSSPQAIPSPELAAFPSLRQSHSLSQWTFLWSDCQKWYNDRPVNVKQIVDIRGGEADHIDPDHDSSFPILIYTTPMALVANAVYHMISLLLLTHKPRLLKSLPGPRSVTSHIWHAQSIAGIAASNDSPEQWDPVLVASLLVIAKEMTHESQQTVILQRLAKITATTGIKLDREREALQAAWNLARYEEEFEDEHETI</sequence>
<reference evidence="7" key="1">
    <citation type="submission" date="2022-12" db="EMBL/GenBank/DDBJ databases">
        <authorList>
            <person name="Petersen C."/>
        </authorList>
    </citation>
    <scope>NUCLEOTIDE SEQUENCE</scope>
    <source>
        <strain evidence="7">IBT 35675</strain>
    </source>
</reference>
<dbReference type="Proteomes" id="UP001148299">
    <property type="component" value="Unassembled WGS sequence"/>
</dbReference>
<evidence type="ECO:0000256" key="4">
    <source>
        <dbReference type="ARBA" id="ARBA00023242"/>
    </source>
</evidence>
<comment type="caution">
    <text evidence="7">The sequence shown here is derived from an EMBL/GenBank/DDBJ whole genome shotgun (WGS) entry which is preliminary data.</text>
</comment>
<dbReference type="InterPro" id="IPR001138">
    <property type="entry name" value="Zn2Cys6_DnaBD"/>
</dbReference>
<dbReference type="GO" id="GO:0008270">
    <property type="term" value="F:zinc ion binding"/>
    <property type="evidence" value="ECO:0007669"/>
    <property type="project" value="InterPro"/>
</dbReference>
<proteinExistence type="predicted"/>
<dbReference type="Gene3D" id="4.10.240.10">
    <property type="entry name" value="Zn(2)-C6 fungal-type DNA-binding domain"/>
    <property type="match status" value="1"/>
</dbReference>
<dbReference type="PANTHER" id="PTHR37534:SF4">
    <property type="entry name" value="ZN(II)2CYS6 TRANSCRIPTION FACTOR (EUROFUNG)"/>
    <property type="match status" value="1"/>
</dbReference>
<evidence type="ECO:0000256" key="3">
    <source>
        <dbReference type="ARBA" id="ARBA00023163"/>
    </source>
</evidence>
<evidence type="ECO:0000256" key="5">
    <source>
        <dbReference type="SAM" id="MobiDB-lite"/>
    </source>
</evidence>